<comment type="caution">
    <text evidence="3">The sequence shown here is derived from an EMBL/GenBank/DDBJ whole genome shotgun (WGS) entry which is preliminary data.</text>
</comment>
<keyword evidence="1" id="KW-0433">Leucine-rich repeat</keyword>
<dbReference type="AlphaFoldDB" id="A0AAW1IXK8"/>
<dbReference type="FunFam" id="3.80.10.10:FF:001164">
    <property type="entry name" value="GH01279p"/>
    <property type="match status" value="1"/>
</dbReference>
<dbReference type="Pfam" id="PF13855">
    <property type="entry name" value="LRR_8"/>
    <property type="match status" value="5"/>
</dbReference>
<dbReference type="InterPro" id="IPR003591">
    <property type="entry name" value="Leu-rich_rpt_typical-subtyp"/>
</dbReference>
<dbReference type="SUPFAM" id="SSF52047">
    <property type="entry name" value="RNI-like"/>
    <property type="match status" value="1"/>
</dbReference>
<dbReference type="PANTHER" id="PTHR45712">
    <property type="entry name" value="AGAP008170-PA"/>
    <property type="match status" value="1"/>
</dbReference>
<dbReference type="PANTHER" id="PTHR45712:SF22">
    <property type="entry name" value="INSULIN-LIKE GROWTH FACTOR-BINDING PROTEIN COMPLEX ACID LABILE SUBUNIT"/>
    <property type="match status" value="1"/>
</dbReference>
<sequence>MSIPELKRLRQLRKLSLSKISHSDLAPDLFQDFGRDLEELSINFANLKSIKNNAFQRIRSLKKLDLSENLISAIEENAFEDIAFSLTTLVLAHGFASTLKELPTESFKFLANLKELDISNNKLKFLADTSFHFLKKLRVLEVQDNAIENVLKGTFQGDIHSELEIIYFSFNHITSIQQHTFVDLASLEQLHLDDNRIENIERRAFMNLGNRISTISYEAFQNLPELEDLDMSYNNIHNFEFSMFDLVGTLSMLRVNVSYNQIRELSVNFSFTFSQDSGVGGLHSNIKVLDLSYNNITSISKQYFQPAILSLTHLYLSNNQIINATKDVFGNIDHLQVLDISHNQLAEIDFDTFRNTRRLQVLRASHNHIVEISYDLFRSLSNLRIVDFSHNKIRILPDNLFREEGLEHLDLSHNALNRIHLSSMNTMAASTLCELDLSRNSISSISHADAFAKFKRLAWLDLSYNRLVQIDDAVFSSLPRLSSLDLSHNTQLILETGRTFDGIEDSLLHLALDNVSLTYVPELPLPSLISLSLAYNELPTVPPEIAANISSLQRLNLNYNDLSAVPVVTHSLTHLRQLYMSANPITALSNTSLLGVADHLEELDITDFDLSILEHGILSKMHALRKLKISVYDNIKNFNIPRLLEFTNGLRNLEVYVENEVLNLGKMLSGTYPPKLKTITLSGKGLKMLDFNMLEGVRSPTVTFCLRNTSLSKIPASFFSSMGSIQNFSLDVRDNEDLTSISKAFNAEKPGEEPFMINLKLGETKWNCDCSLG</sequence>
<keyword evidence="4" id="KW-1185">Reference proteome</keyword>
<name>A0AAW1IXK8_POPJA</name>
<dbReference type="SMART" id="SM00369">
    <property type="entry name" value="LRR_TYP"/>
    <property type="match status" value="20"/>
</dbReference>
<dbReference type="EMBL" id="JASPKY010000498">
    <property type="protein sequence ID" value="KAK9694930.1"/>
    <property type="molecule type" value="Genomic_DNA"/>
</dbReference>
<gene>
    <name evidence="3" type="ORF">QE152_g33211</name>
</gene>
<dbReference type="InterPro" id="IPR032675">
    <property type="entry name" value="LRR_dom_sf"/>
</dbReference>
<keyword evidence="2" id="KW-0677">Repeat</keyword>
<evidence type="ECO:0000313" key="4">
    <source>
        <dbReference type="Proteomes" id="UP001458880"/>
    </source>
</evidence>
<reference evidence="3 4" key="1">
    <citation type="journal article" date="2024" name="BMC Genomics">
        <title>De novo assembly and annotation of Popillia japonica's genome with initial clues to its potential as an invasive pest.</title>
        <authorList>
            <person name="Cucini C."/>
            <person name="Boschi S."/>
            <person name="Funari R."/>
            <person name="Cardaioli E."/>
            <person name="Iannotti N."/>
            <person name="Marturano G."/>
            <person name="Paoli F."/>
            <person name="Bruttini M."/>
            <person name="Carapelli A."/>
            <person name="Frati F."/>
            <person name="Nardi F."/>
        </authorList>
    </citation>
    <scope>NUCLEOTIDE SEQUENCE [LARGE SCALE GENOMIC DNA]</scope>
    <source>
        <strain evidence="3">DMR45628</strain>
    </source>
</reference>
<dbReference type="PROSITE" id="PS51450">
    <property type="entry name" value="LRR"/>
    <property type="match status" value="7"/>
</dbReference>
<proteinExistence type="predicted"/>
<dbReference type="InterPro" id="IPR050333">
    <property type="entry name" value="SLRP"/>
</dbReference>
<dbReference type="PRINTS" id="PR00019">
    <property type="entry name" value="LEURICHRPT"/>
</dbReference>
<protein>
    <submittedName>
        <fullName evidence="3">Leucine rich repeat</fullName>
    </submittedName>
</protein>
<dbReference type="InterPro" id="IPR001611">
    <property type="entry name" value="Leu-rich_rpt"/>
</dbReference>
<organism evidence="3 4">
    <name type="scientific">Popillia japonica</name>
    <name type="common">Japanese beetle</name>
    <dbReference type="NCBI Taxonomy" id="7064"/>
    <lineage>
        <taxon>Eukaryota</taxon>
        <taxon>Metazoa</taxon>
        <taxon>Ecdysozoa</taxon>
        <taxon>Arthropoda</taxon>
        <taxon>Hexapoda</taxon>
        <taxon>Insecta</taxon>
        <taxon>Pterygota</taxon>
        <taxon>Neoptera</taxon>
        <taxon>Endopterygota</taxon>
        <taxon>Coleoptera</taxon>
        <taxon>Polyphaga</taxon>
        <taxon>Scarabaeiformia</taxon>
        <taxon>Scarabaeidae</taxon>
        <taxon>Rutelinae</taxon>
        <taxon>Popillia</taxon>
    </lineage>
</organism>
<dbReference type="Proteomes" id="UP001458880">
    <property type="component" value="Unassembled WGS sequence"/>
</dbReference>
<dbReference type="Pfam" id="PF13516">
    <property type="entry name" value="LRR_6"/>
    <property type="match status" value="1"/>
</dbReference>
<dbReference type="SMART" id="SM00365">
    <property type="entry name" value="LRR_SD22"/>
    <property type="match status" value="11"/>
</dbReference>
<evidence type="ECO:0000256" key="2">
    <source>
        <dbReference type="ARBA" id="ARBA00022737"/>
    </source>
</evidence>
<evidence type="ECO:0000256" key="1">
    <source>
        <dbReference type="ARBA" id="ARBA00022614"/>
    </source>
</evidence>
<dbReference type="Gene3D" id="3.80.10.10">
    <property type="entry name" value="Ribonuclease Inhibitor"/>
    <property type="match status" value="6"/>
</dbReference>
<evidence type="ECO:0000313" key="3">
    <source>
        <dbReference type="EMBL" id="KAK9694930.1"/>
    </source>
</evidence>
<dbReference type="SUPFAM" id="SSF52058">
    <property type="entry name" value="L domain-like"/>
    <property type="match status" value="2"/>
</dbReference>
<accession>A0AAW1IXK8</accession>